<dbReference type="GO" id="GO:0000082">
    <property type="term" value="P:G1/S transition of mitotic cell cycle"/>
    <property type="evidence" value="ECO:0000318"/>
    <property type="project" value="GO_Central"/>
</dbReference>
<reference evidence="2" key="1">
    <citation type="submission" date="2006-10" db="EMBL/GenBank/DDBJ databases">
        <authorList>
            <person name="Amadeo P."/>
            <person name="Zhao Q."/>
            <person name="Wortman J."/>
            <person name="Fraser-Liggett C."/>
            <person name="Carlton J."/>
        </authorList>
    </citation>
    <scope>NUCLEOTIDE SEQUENCE</scope>
    <source>
        <strain evidence="2">G3</strain>
    </source>
</reference>
<dbReference type="SMR" id="A2EM10"/>
<accession>A2EM10</accession>
<dbReference type="VEuPathDB" id="TrichDB:TVAG_475030"/>
<protein>
    <submittedName>
        <fullName evidence="2">Cyclin, N-terminal domain containing protein</fullName>
    </submittedName>
</protein>
<dbReference type="RefSeq" id="XP_001318492.1">
    <property type="nucleotide sequence ID" value="XM_001318457.1"/>
</dbReference>
<feature type="domain" description="Cyclin N-terminal" evidence="1">
    <location>
        <begin position="67"/>
        <end position="188"/>
    </location>
</feature>
<organism evidence="2 3">
    <name type="scientific">Trichomonas vaginalis (strain ATCC PRA-98 / G3)</name>
    <dbReference type="NCBI Taxonomy" id="412133"/>
    <lineage>
        <taxon>Eukaryota</taxon>
        <taxon>Metamonada</taxon>
        <taxon>Parabasalia</taxon>
        <taxon>Trichomonadida</taxon>
        <taxon>Trichomonadidae</taxon>
        <taxon>Trichomonas</taxon>
    </lineage>
</organism>
<dbReference type="CDD" id="cd00043">
    <property type="entry name" value="CYCLIN_SF"/>
    <property type="match status" value="1"/>
</dbReference>
<dbReference type="GO" id="GO:0005634">
    <property type="term" value="C:nucleus"/>
    <property type="evidence" value="ECO:0000318"/>
    <property type="project" value="GO_Central"/>
</dbReference>
<dbReference type="InParanoid" id="A2EM10"/>
<dbReference type="OrthoDB" id="306099at2759"/>
<dbReference type="EMBL" id="DS113427">
    <property type="protein sequence ID" value="EAY06269.1"/>
    <property type="molecule type" value="Genomic_DNA"/>
</dbReference>
<keyword evidence="3" id="KW-1185">Reference proteome</keyword>
<dbReference type="GO" id="GO:0005737">
    <property type="term" value="C:cytoplasm"/>
    <property type="evidence" value="ECO:0000318"/>
    <property type="project" value="GO_Central"/>
</dbReference>
<dbReference type="VEuPathDB" id="TrichDB:TVAGG3_0613190"/>
<dbReference type="GO" id="GO:0016538">
    <property type="term" value="F:cyclin-dependent protein serine/threonine kinase regulator activity"/>
    <property type="evidence" value="ECO:0000318"/>
    <property type="project" value="GO_Central"/>
</dbReference>
<dbReference type="InterPro" id="IPR006671">
    <property type="entry name" value="Cyclin_N"/>
</dbReference>
<dbReference type="KEGG" id="tva:4764145"/>
<evidence type="ECO:0000313" key="3">
    <source>
        <dbReference type="Proteomes" id="UP000001542"/>
    </source>
</evidence>
<dbReference type="Gene3D" id="1.10.472.10">
    <property type="entry name" value="Cyclin-like"/>
    <property type="match status" value="2"/>
</dbReference>
<sequence length="295" mass="33718">MYTQSVDMNFATQELKWAENPNYTSESEDIDADGHFPPQLLPIEIQNESYFCPPINTKYKNSLISKYVRRENTYSNKNIMKGRLTSQIRPEERDAAIYGMFSISVGSSLSHNTFAYATRLFDLLLKMSEISESDINIYAATCLFIATKLEDEGPIDYCELFSSFYGDVSVNSIVSCELRILSVLKFDLEVITPFSYLDLFLPEYYNQATPETNFTLKSITIACVYSLLLINCSMNYTSFEISQAVLEISQALIKKEKCISQSECHLKVIESLSVAFDIHGVLRPIFPQLEEYMLF</sequence>
<reference evidence="2" key="2">
    <citation type="journal article" date="2007" name="Science">
        <title>Draft genome sequence of the sexually transmitted pathogen Trichomonas vaginalis.</title>
        <authorList>
            <person name="Carlton J.M."/>
            <person name="Hirt R.P."/>
            <person name="Silva J.C."/>
            <person name="Delcher A.L."/>
            <person name="Schatz M."/>
            <person name="Zhao Q."/>
            <person name="Wortman J.R."/>
            <person name="Bidwell S.L."/>
            <person name="Alsmark U.C.M."/>
            <person name="Besteiro S."/>
            <person name="Sicheritz-Ponten T."/>
            <person name="Noel C.J."/>
            <person name="Dacks J.B."/>
            <person name="Foster P.G."/>
            <person name="Simillion C."/>
            <person name="Van de Peer Y."/>
            <person name="Miranda-Saavedra D."/>
            <person name="Barton G.J."/>
            <person name="Westrop G.D."/>
            <person name="Mueller S."/>
            <person name="Dessi D."/>
            <person name="Fiori P.L."/>
            <person name="Ren Q."/>
            <person name="Paulsen I."/>
            <person name="Zhang H."/>
            <person name="Bastida-Corcuera F.D."/>
            <person name="Simoes-Barbosa A."/>
            <person name="Brown M.T."/>
            <person name="Hayes R.D."/>
            <person name="Mukherjee M."/>
            <person name="Okumura C.Y."/>
            <person name="Schneider R."/>
            <person name="Smith A.J."/>
            <person name="Vanacova S."/>
            <person name="Villalvazo M."/>
            <person name="Haas B.J."/>
            <person name="Pertea M."/>
            <person name="Feldblyum T.V."/>
            <person name="Utterback T.R."/>
            <person name="Shu C.L."/>
            <person name="Osoegawa K."/>
            <person name="de Jong P.J."/>
            <person name="Hrdy I."/>
            <person name="Horvathova L."/>
            <person name="Zubacova Z."/>
            <person name="Dolezal P."/>
            <person name="Malik S.B."/>
            <person name="Logsdon J.M. Jr."/>
            <person name="Henze K."/>
            <person name="Gupta A."/>
            <person name="Wang C.C."/>
            <person name="Dunne R.L."/>
            <person name="Upcroft J.A."/>
            <person name="Upcroft P."/>
            <person name="White O."/>
            <person name="Salzberg S.L."/>
            <person name="Tang P."/>
            <person name="Chiu C.-H."/>
            <person name="Lee Y.-S."/>
            <person name="Embley T.M."/>
            <person name="Coombs G.H."/>
            <person name="Mottram J.C."/>
            <person name="Tachezy J."/>
            <person name="Fraser-Liggett C.M."/>
            <person name="Johnson P.J."/>
        </authorList>
    </citation>
    <scope>NUCLEOTIDE SEQUENCE [LARGE SCALE GENOMIC DNA]</scope>
    <source>
        <strain evidence="2">G3</strain>
    </source>
</reference>
<evidence type="ECO:0000313" key="2">
    <source>
        <dbReference type="EMBL" id="EAY06269.1"/>
    </source>
</evidence>
<dbReference type="InterPro" id="IPR039361">
    <property type="entry name" value="Cyclin"/>
</dbReference>
<dbReference type="PANTHER" id="PTHR10177">
    <property type="entry name" value="CYCLINS"/>
    <property type="match status" value="1"/>
</dbReference>
<dbReference type="InterPro" id="IPR036915">
    <property type="entry name" value="Cyclin-like_sf"/>
</dbReference>
<dbReference type="Proteomes" id="UP000001542">
    <property type="component" value="Unassembled WGS sequence"/>
</dbReference>
<dbReference type="AlphaFoldDB" id="A2EM10"/>
<dbReference type="STRING" id="5722.A2EM10"/>
<gene>
    <name evidence="2" type="ORF">TVAG_475030</name>
</gene>
<name>A2EM10_TRIV3</name>
<evidence type="ECO:0000259" key="1">
    <source>
        <dbReference type="Pfam" id="PF00134"/>
    </source>
</evidence>
<proteinExistence type="predicted"/>
<dbReference type="SUPFAM" id="SSF47954">
    <property type="entry name" value="Cyclin-like"/>
    <property type="match status" value="1"/>
</dbReference>
<dbReference type="Pfam" id="PF00134">
    <property type="entry name" value="Cyclin_N"/>
    <property type="match status" value="1"/>
</dbReference>
<dbReference type="GO" id="GO:0000307">
    <property type="term" value="C:cyclin-dependent protein kinase holoenzyme complex"/>
    <property type="evidence" value="ECO:0000318"/>
    <property type="project" value="GO_Central"/>
</dbReference>